<reference evidence="1 2" key="1">
    <citation type="submission" date="2021-01" db="EMBL/GenBank/DDBJ databases">
        <title>Genome public.</title>
        <authorList>
            <person name="Liu C."/>
            <person name="Sun Q."/>
        </authorList>
    </citation>
    <scope>NUCLEOTIDE SEQUENCE [LARGE SCALE GENOMIC DNA]</scope>
    <source>
        <strain evidence="1 2">YIM B02564</strain>
    </source>
</reference>
<evidence type="ECO:0000313" key="2">
    <source>
        <dbReference type="Proteomes" id="UP000623967"/>
    </source>
</evidence>
<organism evidence="1 2">
    <name type="scientific">Neobacillus paridis</name>
    <dbReference type="NCBI Taxonomy" id="2803862"/>
    <lineage>
        <taxon>Bacteria</taxon>
        <taxon>Bacillati</taxon>
        <taxon>Bacillota</taxon>
        <taxon>Bacilli</taxon>
        <taxon>Bacillales</taxon>
        <taxon>Bacillaceae</taxon>
        <taxon>Neobacillus</taxon>
    </lineage>
</organism>
<accession>A0ABS1TJX6</accession>
<name>A0ABS1TJX6_9BACI</name>
<dbReference type="RefSeq" id="WP_202652906.1">
    <property type="nucleotide sequence ID" value="NZ_JAESWB010000045.1"/>
</dbReference>
<dbReference type="EMBL" id="JAESWB010000045">
    <property type="protein sequence ID" value="MBL4951623.1"/>
    <property type="molecule type" value="Genomic_DNA"/>
</dbReference>
<keyword evidence="2" id="KW-1185">Reference proteome</keyword>
<sequence>MMECYIIGSILQIADVKKAYLYAAAAKMEGLGLFIFLQWCGFWEKDGEGLGL</sequence>
<proteinExistence type="predicted"/>
<protein>
    <submittedName>
        <fullName evidence="1">Uncharacterized protein</fullName>
    </submittedName>
</protein>
<dbReference type="Proteomes" id="UP000623967">
    <property type="component" value="Unassembled WGS sequence"/>
</dbReference>
<comment type="caution">
    <text evidence="1">The sequence shown here is derived from an EMBL/GenBank/DDBJ whole genome shotgun (WGS) entry which is preliminary data.</text>
</comment>
<evidence type="ECO:0000313" key="1">
    <source>
        <dbReference type="EMBL" id="MBL4951623.1"/>
    </source>
</evidence>
<gene>
    <name evidence="1" type="ORF">JK635_05120</name>
</gene>